<gene>
    <name evidence="1" type="ORF">S03H2_61089</name>
</gene>
<dbReference type="EMBL" id="BARU01039410">
    <property type="protein sequence ID" value="GAH80799.1"/>
    <property type="molecule type" value="Genomic_DNA"/>
</dbReference>
<accession>X1JR98</accession>
<reference evidence="1" key="1">
    <citation type="journal article" date="2014" name="Front. Microbiol.">
        <title>High frequency of phylogenetically diverse reductive dehalogenase-homologous genes in deep subseafloor sedimentary metagenomes.</title>
        <authorList>
            <person name="Kawai M."/>
            <person name="Futagami T."/>
            <person name="Toyoda A."/>
            <person name="Takaki Y."/>
            <person name="Nishi S."/>
            <person name="Hori S."/>
            <person name="Arai W."/>
            <person name="Tsubouchi T."/>
            <person name="Morono Y."/>
            <person name="Uchiyama I."/>
            <person name="Ito T."/>
            <person name="Fujiyama A."/>
            <person name="Inagaki F."/>
            <person name="Takami H."/>
        </authorList>
    </citation>
    <scope>NUCLEOTIDE SEQUENCE</scope>
    <source>
        <strain evidence="1">Expedition CK06-06</strain>
    </source>
</reference>
<name>X1JR98_9ZZZZ</name>
<protein>
    <submittedName>
        <fullName evidence="1">Uncharacterized protein</fullName>
    </submittedName>
</protein>
<organism evidence="1">
    <name type="scientific">marine sediment metagenome</name>
    <dbReference type="NCBI Taxonomy" id="412755"/>
    <lineage>
        <taxon>unclassified sequences</taxon>
        <taxon>metagenomes</taxon>
        <taxon>ecological metagenomes</taxon>
    </lineage>
</organism>
<sequence length="112" mass="12291">MVMRKLGILVGVVAVAAFGATRCEAAAGDFARQWTYVSETSAVVYWQLGDIKNSALSYVEYGKTQALGSRTLTTAEPRWGQFHRLKGLETGVPCYYRRVNVDPATKAETKSP</sequence>
<comment type="caution">
    <text evidence="1">The sequence shown here is derived from an EMBL/GenBank/DDBJ whole genome shotgun (WGS) entry which is preliminary data.</text>
</comment>
<evidence type="ECO:0000313" key="1">
    <source>
        <dbReference type="EMBL" id="GAH80799.1"/>
    </source>
</evidence>
<proteinExistence type="predicted"/>
<dbReference type="AlphaFoldDB" id="X1JR98"/>
<feature type="non-terminal residue" evidence="1">
    <location>
        <position position="112"/>
    </location>
</feature>